<reference evidence="1 2" key="1">
    <citation type="submission" date="2016-06" db="EMBL/GenBank/DDBJ databases">
        <authorList>
            <person name="Olsen C.W."/>
            <person name="Carey S."/>
            <person name="Hinshaw L."/>
            <person name="Karasin A.I."/>
        </authorList>
    </citation>
    <scope>NUCLEOTIDE SEQUENCE [LARGE SCALE GENOMIC DNA]</scope>
    <source>
        <strain evidence="1 2">LZ-22</strain>
    </source>
</reference>
<dbReference type="Proteomes" id="UP000199086">
    <property type="component" value="Unassembled WGS sequence"/>
</dbReference>
<organism evidence="1 2">
    <name type="scientific">Raineyella antarctica</name>
    <dbReference type="NCBI Taxonomy" id="1577474"/>
    <lineage>
        <taxon>Bacteria</taxon>
        <taxon>Bacillati</taxon>
        <taxon>Actinomycetota</taxon>
        <taxon>Actinomycetes</taxon>
        <taxon>Propionibacteriales</taxon>
        <taxon>Propionibacteriaceae</taxon>
        <taxon>Raineyella</taxon>
    </lineage>
</organism>
<name>A0A1G6HBP2_9ACTN</name>
<accession>A0A1G6HBP2</accession>
<protein>
    <submittedName>
        <fullName evidence="1">Uncharacterized protein</fullName>
    </submittedName>
</protein>
<dbReference type="EMBL" id="FMYF01000008">
    <property type="protein sequence ID" value="SDB91573.1"/>
    <property type="molecule type" value="Genomic_DNA"/>
</dbReference>
<dbReference type="AlphaFoldDB" id="A0A1G6HBP2"/>
<proteinExistence type="predicted"/>
<dbReference type="STRING" id="1577474.GA0111570_10884"/>
<sequence length="1117" mass="125509">MASKGDHRLIPVTGHQVVSAPSRRHGVMFSPSSSRSRLGVVDSGRRYEVRLTSGGLVEYSTDAGVTWRPVLPLADPCTGSVPAPVLSFDERRRGEAMSNVRFDMISVGRGRILAKEAGTDRIFHLVMDELFRTYRVTGPDCDLGLTPGRHEDPPVPGFYMKLDPEFFRPGAADLTVPPGAARDYAEHPASLRLPVFAELLKLEATDLMLVLQQPRVWYLVDARSPLMITGPDDLRVSEADFRDIFTEARLREILQAVVDGYAEQLRLAVRGRSEDELRRALGSLSTDQLRGLVEDEIRDRAGDWVAETAVEVFRGLIDALLTAVRDWLRDVAAPLVAQAVGEAIGPAIIGPLASAMRRQIEQEGFGALLVPGNGLLLLTLYNLRRSDALRSAPGGRLALHPAKALEALTGMPGVEPLDEAIAELMLRARRRAVEAPPGGWSDGLPTPNQPPHWLPTYEHIRYERADGSAPQPRYGIQFSEVLDIGVGYSHWSEHWQSHFGGEIHSLLATRPAFQQERYNLMQYRFLNGPVMDGDAFNDGTTNFYLLVRLGKVEEAQAVQRQRFAILWIDEQTYFTQRWRLLHPTADVLGDLFSLAHTIKDNPTWFPYSDETFWQERYWSPFDDELITEDSRMVVRRQIVAVTGYDPDRGTHEIYTICFNYGVSDYTWRWRRYPSAEQVLIDREHAQDRDPTYPDTVPTGPADAYVLVNTLDMRDDTTLQVRGTMRLGVVAPPNPPPRPDPAPALRPVRWVQRYLPADGRHVPRPYQLTGGKPAVGFGHPWDVVSEEAYRRADRYYQFGVYTDSIDSRCQYYSVELLPGDDGTVPTLADVTGAVWRNGWDDGSGYADCGSAPTPAGRLDINTVNFAWTLAHDADDPAYIDVGSGKLLRNRRCLPTISMYERTTRFKLLQRDPLGLIAVFADKRDDELQPASDLPREIVLTEDFEHSTVPDEWEQETGGVAKPPPVTTPRTIRLLVRSNTRLVHPPVVTKARVMRVKGQGKHGLRVTFWTPQDENEVCRNIWQVSLAGVDASGVLPIFQRVRFPSFVRQGQPTAPLPLDHTGELGDTWRYEWVWEDIDKEMAARIDRLCTPAGHIDYATSLWFEDVVGHVSTADLLVFE</sequence>
<keyword evidence="2" id="KW-1185">Reference proteome</keyword>
<evidence type="ECO:0000313" key="1">
    <source>
        <dbReference type="EMBL" id="SDB91573.1"/>
    </source>
</evidence>
<gene>
    <name evidence="1" type="ORF">GA0111570_10884</name>
</gene>
<evidence type="ECO:0000313" key="2">
    <source>
        <dbReference type="Proteomes" id="UP000199086"/>
    </source>
</evidence>